<keyword evidence="6" id="KW-0560">Oxidoreductase</keyword>
<dbReference type="PANTHER" id="PTHR42940:SF3">
    <property type="entry name" value="ALCOHOL DEHYDROGENASE 1-RELATED"/>
    <property type="match status" value="1"/>
</dbReference>
<evidence type="ECO:0000256" key="2">
    <source>
        <dbReference type="ARBA" id="ARBA00008072"/>
    </source>
</evidence>
<dbReference type="InterPro" id="IPR011032">
    <property type="entry name" value="GroES-like_sf"/>
</dbReference>
<organism evidence="9 10">
    <name type="scientific">Sparassis crispa</name>
    <dbReference type="NCBI Taxonomy" id="139825"/>
    <lineage>
        <taxon>Eukaryota</taxon>
        <taxon>Fungi</taxon>
        <taxon>Dikarya</taxon>
        <taxon>Basidiomycota</taxon>
        <taxon>Agaricomycotina</taxon>
        <taxon>Agaricomycetes</taxon>
        <taxon>Polyporales</taxon>
        <taxon>Sparassidaceae</taxon>
        <taxon>Sparassis</taxon>
    </lineage>
</organism>
<dbReference type="GeneID" id="38782914"/>
<dbReference type="STRING" id="139825.A0A401GUU0"/>
<dbReference type="RefSeq" id="XP_027616910.1">
    <property type="nucleotide sequence ID" value="XM_027761109.1"/>
</dbReference>
<dbReference type="Pfam" id="PF08240">
    <property type="entry name" value="ADH_N"/>
    <property type="match status" value="1"/>
</dbReference>
<keyword evidence="7" id="KW-0520">NAD</keyword>
<dbReference type="Pfam" id="PF00107">
    <property type="entry name" value="ADH_zinc_N"/>
    <property type="match status" value="1"/>
</dbReference>
<dbReference type="InterPro" id="IPR013154">
    <property type="entry name" value="ADH-like_N"/>
</dbReference>
<dbReference type="PANTHER" id="PTHR42940">
    <property type="entry name" value="ALCOHOL DEHYDROGENASE 1-RELATED"/>
    <property type="match status" value="1"/>
</dbReference>
<comment type="cofactor">
    <cofactor evidence="1">
        <name>Zn(2+)</name>
        <dbReference type="ChEBI" id="CHEBI:29105"/>
    </cofactor>
</comment>
<dbReference type="SUPFAM" id="SSF51735">
    <property type="entry name" value="NAD(P)-binding Rossmann-fold domains"/>
    <property type="match status" value="1"/>
</dbReference>
<gene>
    <name evidence="9" type="ORF">SCP_0805210</name>
</gene>
<dbReference type="SMART" id="SM00829">
    <property type="entry name" value="PKS_ER"/>
    <property type="match status" value="1"/>
</dbReference>
<dbReference type="InParanoid" id="A0A401GUU0"/>
<sequence length="411" mass="44132">MSARYARIPFPLTHRSLAVRGINRTNIWPPVQRHSQASPLGNVVLRNASRRTMSTTFQIPKVQRAAIFEKTGAPLKIKDDHPVKQPSELKPGECLIHLDCSGVCHTDLHAKNGDWPIPAKLPLIGGHEGVGIVVAIGEHTQDSPVKIGDRVGIKWLAYSCLDCEMCRKGLEQSCLNGQYSGFTVDGTYSQYVTSWVRHVTPIPEGISSAEAASILCAGVTVYRAIKYSKVHIGDWIVLPGAGGGLGHLAVQYAAAMGLRVLAVDTGAEKKKLCMKLGAEKWIDFKESKDLVADIKAATGGLGPHAAVVTASTGAAYSQAIDYLRNGGTLMVVGLPAKAALEADIFYTVTKSIQIIGSYVGNRQDAREALDLAARGKVKCHFTLKPLDALADTFEGMEKGSIVGRVVLNMKD</sequence>
<dbReference type="InterPro" id="IPR013149">
    <property type="entry name" value="ADH-like_C"/>
</dbReference>
<keyword evidence="4" id="KW-0479">Metal-binding</keyword>
<comment type="similarity">
    <text evidence="2">Belongs to the zinc-containing alcohol dehydrogenase family.</text>
</comment>
<keyword evidence="10" id="KW-1185">Reference proteome</keyword>
<dbReference type="FunFam" id="3.40.50.720:FF:000039">
    <property type="entry name" value="Alcohol dehydrogenase AdhP"/>
    <property type="match status" value="1"/>
</dbReference>
<evidence type="ECO:0000313" key="9">
    <source>
        <dbReference type="EMBL" id="GBE85997.1"/>
    </source>
</evidence>
<evidence type="ECO:0000256" key="3">
    <source>
        <dbReference type="ARBA" id="ARBA00013190"/>
    </source>
</evidence>
<dbReference type="AlphaFoldDB" id="A0A401GUU0"/>
<dbReference type="Proteomes" id="UP000287166">
    <property type="component" value="Unassembled WGS sequence"/>
</dbReference>
<dbReference type="GO" id="GO:0046872">
    <property type="term" value="F:metal ion binding"/>
    <property type="evidence" value="ECO:0007669"/>
    <property type="project" value="UniProtKB-KW"/>
</dbReference>
<dbReference type="InterPro" id="IPR036291">
    <property type="entry name" value="NAD(P)-bd_dom_sf"/>
</dbReference>
<accession>A0A401GUU0</accession>
<dbReference type="EC" id="1.1.1.1" evidence="3"/>
<evidence type="ECO:0000256" key="1">
    <source>
        <dbReference type="ARBA" id="ARBA00001947"/>
    </source>
</evidence>
<dbReference type="InterPro" id="IPR020843">
    <property type="entry name" value="ER"/>
</dbReference>
<evidence type="ECO:0000256" key="5">
    <source>
        <dbReference type="ARBA" id="ARBA00022833"/>
    </source>
</evidence>
<dbReference type="CDD" id="cd08297">
    <property type="entry name" value="CAD3"/>
    <property type="match status" value="1"/>
</dbReference>
<dbReference type="EMBL" id="BFAD01000008">
    <property type="protein sequence ID" value="GBE85997.1"/>
    <property type="molecule type" value="Genomic_DNA"/>
</dbReference>
<evidence type="ECO:0000313" key="10">
    <source>
        <dbReference type="Proteomes" id="UP000287166"/>
    </source>
</evidence>
<dbReference type="Gene3D" id="3.40.50.720">
    <property type="entry name" value="NAD(P)-binding Rossmann-like Domain"/>
    <property type="match status" value="1"/>
</dbReference>
<dbReference type="Gene3D" id="3.90.180.10">
    <property type="entry name" value="Medium-chain alcohol dehydrogenases, catalytic domain"/>
    <property type="match status" value="1"/>
</dbReference>
<evidence type="ECO:0000259" key="8">
    <source>
        <dbReference type="SMART" id="SM00829"/>
    </source>
</evidence>
<evidence type="ECO:0000256" key="7">
    <source>
        <dbReference type="ARBA" id="ARBA00023027"/>
    </source>
</evidence>
<dbReference type="SUPFAM" id="SSF50129">
    <property type="entry name" value="GroES-like"/>
    <property type="match status" value="1"/>
</dbReference>
<dbReference type="OrthoDB" id="1879366at2759"/>
<name>A0A401GUU0_9APHY</name>
<reference evidence="9 10" key="1">
    <citation type="journal article" date="2018" name="Sci. Rep.">
        <title>Genome sequence of the cauliflower mushroom Sparassis crispa (Hanabiratake) and its association with beneficial usage.</title>
        <authorList>
            <person name="Kiyama R."/>
            <person name="Furutani Y."/>
            <person name="Kawaguchi K."/>
            <person name="Nakanishi T."/>
        </authorList>
    </citation>
    <scope>NUCLEOTIDE SEQUENCE [LARGE SCALE GENOMIC DNA]</scope>
</reference>
<evidence type="ECO:0000256" key="6">
    <source>
        <dbReference type="ARBA" id="ARBA00023002"/>
    </source>
</evidence>
<proteinExistence type="inferred from homology"/>
<dbReference type="GO" id="GO:0004022">
    <property type="term" value="F:alcohol dehydrogenase (NAD+) activity"/>
    <property type="evidence" value="ECO:0007669"/>
    <property type="project" value="UniProtKB-EC"/>
</dbReference>
<keyword evidence="5" id="KW-0862">Zinc</keyword>
<dbReference type="GO" id="GO:0005737">
    <property type="term" value="C:cytoplasm"/>
    <property type="evidence" value="ECO:0007669"/>
    <property type="project" value="TreeGrafter"/>
</dbReference>
<comment type="caution">
    <text evidence="9">The sequence shown here is derived from an EMBL/GenBank/DDBJ whole genome shotgun (WGS) entry which is preliminary data.</text>
</comment>
<protein>
    <recommendedName>
        <fullName evidence="3">alcohol dehydrogenase</fullName>
        <ecNumber evidence="3">1.1.1.1</ecNumber>
    </recommendedName>
</protein>
<evidence type="ECO:0000256" key="4">
    <source>
        <dbReference type="ARBA" id="ARBA00022723"/>
    </source>
</evidence>
<feature type="domain" description="Enoyl reductase (ER)" evidence="8">
    <location>
        <begin position="72"/>
        <end position="407"/>
    </location>
</feature>
<dbReference type="FunCoup" id="A0A401GUU0">
    <property type="interactions" value="288"/>
</dbReference>